<keyword evidence="3" id="KW-0004">4Fe-4S</keyword>
<dbReference type="InterPro" id="IPR007197">
    <property type="entry name" value="rSAM"/>
</dbReference>
<keyword evidence="5" id="KW-0479">Metal-binding</keyword>
<dbReference type="GO" id="GO:0061798">
    <property type="term" value="F:GTP 3',8'-cyclase activity"/>
    <property type="evidence" value="ECO:0007669"/>
    <property type="project" value="UniProtKB-EC"/>
</dbReference>
<proteinExistence type="inferred from homology"/>
<dbReference type="SMART" id="SM00729">
    <property type="entry name" value="Elp3"/>
    <property type="match status" value="1"/>
</dbReference>
<keyword evidence="9" id="KW-0342">GTP-binding</keyword>
<evidence type="ECO:0000256" key="7">
    <source>
        <dbReference type="ARBA" id="ARBA00023004"/>
    </source>
</evidence>
<evidence type="ECO:0000256" key="12">
    <source>
        <dbReference type="ARBA" id="ARBA00048697"/>
    </source>
</evidence>
<evidence type="ECO:0000256" key="9">
    <source>
        <dbReference type="ARBA" id="ARBA00023134"/>
    </source>
</evidence>
<evidence type="ECO:0000259" key="13">
    <source>
        <dbReference type="PROSITE" id="PS51918"/>
    </source>
</evidence>
<evidence type="ECO:0000313" key="14">
    <source>
        <dbReference type="EMBL" id="VAX29491.1"/>
    </source>
</evidence>
<dbReference type="InterPro" id="IPR058240">
    <property type="entry name" value="rSAM_sf"/>
</dbReference>
<comment type="cofactor">
    <cofactor evidence="1">
        <name>[4Fe-4S] cluster</name>
        <dbReference type="ChEBI" id="CHEBI:49883"/>
    </cofactor>
</comment>
<keyword evidence="6" id="KW-0547">Nucleotide-binding</keyword>
<dbReference type="EMBL" id="UOGH01000121">
    <property type="protein sequence ID" value="VAX29491.1"/>
    <property type="molecule type" value="Genomic_DNA"/>
</dbReference>
<dbReference type="SFLD" id="SFLDG01386">
    <property type="entry name" value="main_SPASM_domain-containing"/>
    <property type="match status" value="1"/>
</dbReference>
<keyword evidence="7" id="KW-0408">Iron</keyword>
<accession>A0A3B1CSM0</accession>
<dbReference type="HAMAP" id="MF_01225_B">
    <property type="entry name" value="MoaA_B"/>
    <property type="match status" value="1"/>
</dbReference>
<evidence type="ECO:0000256" key="11">
    <source>
        <dbReference type="ARBA" id="ARBA00023239"/>
    </source>
</evidence>
<dbReference type="GO" id="GO:0061799">
    <property type="term" value="F:cyclic pyranopterin monophosphate synthase activity"/>
    <property type="evidence" value="ECO:0007669"/>
    <property type="project" value="TreeGrafter"/>
</dbReference>
<dbReference type="SFLD" id="SFLDS00029">
    <property type="entry name" value="Radical_SAM"/>
    <property type="match status" value="1"/>
</dbReference>
<dbReference type="PANTHER" id="PTHR22960">
    <property type="entry name" value="MOLYBDOPTERIN COFACTOR SYNTHESIS PROTEIN A"/>
    <property type="match status" value="1"/>
</dbReference>
<dbReference type="InterPro" id="IPR013785">
    <property type="entry name" value="Aldolase_TIM"/>
</dbReference>
<evidence type="ECO:0000256" key="8">
    <source>
        <dbReference type="ARBA" id="ARBA00023014"/>
    </source>
</evidence>
<evidence type="ECO:0000256" key="5">
    <source>
        <dbReference type="ARBA" id="ARBA00022723"/>
    </source>
</evidence>
<dbReference type="EC" id="4.1.99.22" evidence="2"/>
<dbReference type="NCBIfam" id="NF001199">
    <property type="entry name" value="PRK00164.2-1"/>
    <property type="match status" value="1"/>
</dbReference>
<keyword evidence="10" id="KW-0501">Molybdenum cofactor biosynthesis</keyword>
<feature type="domain" description="Radical SAM core" evidence="13">
    <location>
        <begin position="18"/>
        <end position="241"/>
    </location>
</feature>
<evidence type="ECO:0000256" key="10">
    <source>
        <dbReference type="ARBA" id="ARBA00023150"/>
    </source>
</evidence>
<dbReference type="GO" id="GO:0046872">
    <property type="term" value="F:metal ion binding"/>
    <property type="evidence" value="ECO:0007669"/>
    <property type="project" value="UniProtKB-KW"/>
</dbReference>
<dbReference type="AlphaFoldDB" id="A0A3B1CSM0"/>
<keyword evidence="11 14" id="KW-0456">Lyase</keyword>
<organism evidence="14">
    <name type="scientific">hydrothermal vent metagenome</name>
    <dbReference type="NCBI Taxonomy" id="652676"/>
    <lineage>
        <taxon>unclassified sequences</taxon>
        <taxon>metagenomes</taxon>
        <taxon>ecological metagenomes</taxon>
    </lineage>
</organism>
<dbReference type="InterPro" id="IPR006638">
    <property type="entry name" value="Elp3/MiaA/NifB-like_rSAM"/>
</dbReference>
<evidence type="ECO:0000256" key="6">
    <source>
        <dbReference type="ARBA" id="ARBA00022741"/>
    </source>
</evidence>
<protein>
    <recommendedName>
        <fullName evidence="2">GTP 3',8-cyclase</fullName>
        <ecNumber evidence="2">4.1.99.22</ecNumber>
    </recommendedName>
</protein>
<keyword evidence="4" id="KW-0949">S-adenosyl-L-methionine</keyword>
<gene>
    <name evidence="14" type="ORF">MNBD_NITROSPIRAE02-682</name>
</gene>
<dbReference type="GO" id="GO:0051539">
    <property type="term" value="F:4 iron, 4 sulfur cluster binding"/>
    <property type="evidence" value="ECO:0007669"/>
    <property type="project" value="UniProtKB-KW"/>
</dbReference>
<dbReference type="InterPro" id="IPR050105">
    <property type="entry name" value="MoCo_biosynth_MoaA/MoaC"/>
</dbReference>
<evidence type="ECO:0000256" key="1">
    <source>
        <dbReference type="ARBA" id="ARBA00001966"/>
    </source>
</evidence>
<dbReference type="SFLD" id="SFLDG01383">
    <property type="entry name" value="cyclic_pyranopterin_phosphate"/>
    <property type="match status" value="1"/>
</dbReference>
<name>A0A3B1CSM0_9ZZZZ</name>
<dbReference type="InterPro" id="IPR000385">
    <property type="entry name" value="MoaA_NifB_PqqE_Fe-S-bd_CS"/>
</dbReference>
<keyword evidence="8" id="KW-0411">Iron-sulfur</keyword>
<dbReference type="InterPro" id="IPR040064">
    <property type="entry name" value="MoaA-like"/>
</dbReference>
<dbReference type="CDD" id="cd21117">
    <property type="entry name" value="Twitch_MoaA"/>
    <property type="match status" value="1"/>
</dbReference>
<sequence length="337" mass="37548">MLNRRRPPDGQEMSLSDRYHRVVDYLRVSVTDRCNLRCLYCRPGDSDSVVYKEILSYEEIARIISVAAGLGVRKIRLTGGEPLARKNVQYLIKKLAGMEGIEDISLTTNGLLLKRYAGELKEAGLKRVNVSLDSIRPERYREITGGGSLEQVLEGVEQAHAAGLRPVKINVVVIRGVNDDEVEDFARLTLTTPYHVRFIEFMPGSNNLWTRDKCIPVEEIKERIEAIAPVVAVKERRHGPARYYRLAGAEGVLGFISAVSHHFCSDCNRLRLTADGKIRPCLFSGTTIDLKSAITMGASDKEIERLLRLSVAVKPEGHKINEGVCGDFIRSMSKIGG</sequence>
<dbReference type="GO" id="GO:0006777">
    <property type="term" value="P:Mo-molybdopterin cofactor biosynthetic process"/>
    <property type="evidence" value="ECO:0007669"/>
    <property type="project" value="UniProtKB-KW"/>
</dbReference>
<dbReference type="CDD" id="cd01335">
    <property type="entry name" value="Radical_SAM"/>
    <property type="match status" value="1"/>
</dbReference>
<evidence type="ECO:0000256" key="2">
    <source>
        <dbReference type="ARBA" id="ARBA00012167"/>
    </source>
</evidence>
<dbReference type="InterPro" id="IPR010505">
    <property type="entry name" value="MoaA_twitch"/>
</dbReference>
<dbReference type="NCBIfam" id="TIGR02666">
    <property type="entry name" value="moaA"/>
    <property type="match status" value="1"/>
</dbReference>
<evidence type="ECO:0000256" key="3">
    <source>
        <dbReference type="ARBA" id="ARBA00022485"/>
    </source>
</evidence>
<dbReference type="InterPro" id="IPR013483">
    <property type="entry name" value="MoaA"/>
</dbReference>
<evidence type="ECO:0000256" key="4">
    <source>
        <dbReference type="ARBA" id="ARBA00022691"/>
    </source>
</evidence>
<reference evidence="14" key="1">
    <citation type="submission" date="2018-06" db="EMBL/GenBank/DDBJ databases">
        <authorList>
            <person name="Zhirakovskaya E."/>
        </authorList>
    </citation>
    <scope>NUCLEOTIDE SEQUENCE</scope>
</reference>
<dbReference type="Pfam" id="PF04055">
    <property type="entry name" value="Radical_SAM"/>
    <property type="match status" value="1"/>
</dbReference>
<dbReference type="PROSITE" id="PS01305">
    <property type="entry name" value="MOAA_NIFB_PQQE"/>
    <property type="match status" value="1"/>
</dbReference>
<dbReference type="UniPathway" id="UPA00344"/>
<dbReference type="SFLD" id="SFLDG01067">
    <property type="entry name" value="SPASM/twitch_domain_containing"/>
    <property type="match status" value="1"/>
</dbReference>
<dbReference type="PROSITE" id="PS51918">
    <property type="entry name" value="RADICAL_SAM"/>
    <property type="match status" value="1"/>
</dbReference>
<dbReference type="GO" id="GO:0005525">
    <property type="term" value="F:GTP binding"/>
    <property type="evidence" value="ECO:0007669"/>
    <property type="project" value="UniProtKB-KW"/>
</dbReference>
<dbReference type="PANTHER" id="PTHR22960:SF0">
    <property type="entry name" value="MOLYBDENUM COFACTOR BIOSYNTHESIS PROTEIN 1"/>
    <property type="match status" value="1"/>
</dbReference>
<dbReference type="Gene3D" id="3.20.20.70">
    <property type="entry name" value="Aldolase class I"/>
    <property type="match status" value="1"/>
</dbReference>
<dbReference type="SUPFAM" id="SSF102114">
    <property type="entry name" value="Radical SAM enzymes"/>
    <property type="match status" value="1"/>
</dbReference>
<comment type="catalytic activity">
    <reaction evidence="12">
        <text>GTP + AH2 + S-adenosyl-L-methionine = (8S)-3',8-cyclo-7,8-dihydroguanosine 5'-triphosphate + 5'-deoxyadenosine + L-methionine + A + H(+)</text>
        <dbReference type="Rhea" id="RHEA:49576"/>
        <dbReference type="ChEBI" id="CHEBI:13193"/>
        <dbReference type="ChEBI" id="CHEBI:15378"/>
        <dbReference type="ChEBI" id="CHEBI:17319"/>
        <dbReference type="ChEBI" id="CHEBI:17499"/>
        <dbReference type="ChEBI" id="CHEBI:37565"/>
        <dbReference type="ChEBI" id="CHEBI:57844"/>
        <dbReference type="ChEBI" id="CHEBI:59789"/>
        <dbReference type="ChEBI" id="CHEBI:131766"/>
        <dbReference type="EC" id="4.1.99.22"/>
    </reaction>
</comment>
<dbReference type="Pfam" id="PF06463">
    <property type="entry name" value="Mob_synth_C"/>
    <property type="match status" value="1"/>
</dbReference>